<organism evidence="2 3">
    <name type="scientific">Haematococcus lacustris</name>
    <name type="common">Green alga</name>
    <name type="synonym">Haematococcus pluvialis</name>
    <dbReference type="NCBI Taxonomy" id="44745"/>
    <lineage>
        <taxon>Eukaryota</taxon>
        <taxon>Viridiplantae</taxon>
        <taxon>Chlorophyta</taxon>
        <taxon>core chlorophytes</taxon>
        <taxon>Chlorophyceae</taxon>
        <taxon>CS clade</taxon>
        <taxon>Chlamydomonadales</taxon>
        <taxon>Haematococcaceae</taxon>
        <taxon>Haematococcus</taxon>
    </lineage>
</organism>
<dbReference type="Proteomes" id="UP000485058">
    <property type="component" value="Unassembled WGS sequence"/>
</dbReference>
<evidence type="ECO:0000256" key="1">
    <source>
        <dbReference type="SAM" id="MobiDB-lite"/>
    </source>
</evidence>
<feature type="region of interest" description="Disordered" evidence="1">
    <location>
        <begin position="176"/>
        <end position="195"/>
    </location>
</feature>
<proteinExistence type="predicted"/>
<gene>
    <name evidence="2" type="ORF">HaLaN_00107</name>
</gene>
<feature type="compositionally biased region" description="Low complexity" evidence="1">
    <location>
        <begin position="71"/>
        <end position="81"/>
    </location>
</feature>
<comment type="caution">
    <text evidence="2">The sequence shown here is derived from an EMBL/GenBank/DDBJ whole genome shotgun (WGS) entry which is preliminary data.</text>
</comment>
<name>A0A699YF63_HAELA</name>
<evidence type="ECO:0000313" key="2">
    <source>
        <dbReference type="EMBL" id="GFH05614.1"/>
    </source>
</evidence>
<dbReference type="EMBL" id="BLLF01000003">
    <property type="protein sequence ID" value="GFH05614.1"/>
    <property type="molecule type" value="Genomic_DNA"/>
</dbReference>
<protein>
    <submittedName>
        <fullName evidence="2">Uncharacterized protein</fullName>
    </submittedName>
</protein>
<dbReference type="AlphaFoldDB" id="A0A699YF63"/>
<keyword evidence="3" id="KW-1185">Reference proteome</keyword>
<sequence>MFDEMRDTLLAFEATINYNAPAQERAFYNALRTLLSDLLPAAAGPGSERKFGAQHEFFNAFTHEPSPTRPSPAAATSKAAGGTQGSQAPGPPASTAAKASKGNLAGGRAARPPLGLAVVHQPALGSSTSRGLSGKATERLVVKEGEAAGGAGEEEGPGPLMALGSVLAPRATARVGFDPDKVDDTAGAKPTTQSEAAEVEALRQKWSGIERVAASCSAQVHSQALAAGFHSLEHAGAALRTVPGLAPGPTLTSTAREVRCDSVIEYDQHCQRLASRMQQLGLASTMSPEALQAALAPVPDKSYLDIEKSPSTASWA</sequence>
<feature type="region of interest" description="Disordered" evidence="1">
    <location>
        <begin position="61"/>
        <end position="109"/>
    </location>
</feature>
<reference evidence="2 3" key="1">
    <citation type="submission" date="2020-02" db="EMBL/GenBank/DDBJ databases">
        <title>Draft genome sequence of Haematococcus lacustris strain NIES-144.</title>
        <authorList>
            <person name="Morimoto D."/>
            <person name="Nakagawa S."/>
            <person name="Yoshida T."/>
            <person name="Sawayama S."/>
        </authorList>
    </citation>
    <scope>NUCLEOTIDE SEQUENCE [LARGE SCALE GENOMIC DNA]</scope>
    <source>
        <strain evidence="2 3">NIES-144</strain>
    </source>
</reference>
<evidence type="ECO:0000313" key="3">
    <source>
        <dbReference type="Proteomes" id="UP000485058"/>
    </source>
</evidence>
<accession>A0A699YF63</accession>
<feature type="compositionally biased region" description="Basic and acidic residues" evidence="1">
    <location>
        <begin position="177"/>
        <end position="186"/>
    </location>
</feature>